<organism evidence="1 2">
    <name type="scientific">Candidatus Levilactobacillus faecigallinarum</name>
    <dbReference type="NCBI Taxonomy" id="2838638"/>
    <lineage>
        <taxon>Bacteria</taxon>
        <taxon>Bacillati</taxon>
        <taxon>Bacillota</taxon>
        <taxon>Bacilli</taxon>
        <taxon>Lactobacillales</taxon>
        <taxon>Lactobacillaceae</taxon>
        <taxon>Levilactobacillus</taxon>
    </lineage>
</organism>
<dbReference type="EMBL" id="DXGJ01000055">
    <property type="protein sequence ID" value="HIW72380.1"/>
    <property type="molecule type" value="Genomic_DNA"/>
</dbReference>
<sequence>MAEQDFEQALTAYRNARWSTASAAFTTLYQAQQTPELNRYLAASLYHDQQFLAAEQIAAENDGAYLLSAEWFDLRLAIALANQQFIFARELCVVPQAAAWRAAGERRIEAAEEASRTRLGATQRVLAKQFYHLGDVSLAEQQRRLLRAHQLPLAEFLRGTQYLLIDPFLHPLIRATLLEELFRLRVKMVVKVQWLDDQVHSVDTAKLTGVNDNGAARIALAYLNDQIAQDNPGLAANVRQTLNLQLMMVYPFADKILTHPEAWVDWLAGRPIDQTVSPKVKKELVAWQSRLAGHLKTLFAAANGEKPEN</sequence>
<reference evidence="1" key="1">
    <citation type="journal article" date="2021" name="PeerJ">
        <title>Extensive microbial diversity within the chicken gut microbiome revealed by metagenomics and culture.</title>
        <authorList>
            <person name="Gilroy R."/>
            <person name="Ravi A."/>
            <person name="Getino M."/>
            <person name="Pursley I."/>
            <person name="Horton D.L."/>
            <person name="Alikhan N.F."/>
            <person name="Baker D."/>
            <person name="Gharbi K."/>
            <person name="Hall N."/>
            <person name="Watson M."/>
            <person name="Adriaenssens E.M."/>
            <person name="Foster-Nyarko E."/>
            <person name="Jarju S."/>
            <person name="Secka A."/>
            <person name="Antonio M."/>
            <person name="Oren A."/>
            <person name="Chaudhuri R.R."/>
            <person name="La Ragione R."/>
            <person name="Hildebrand F."/>
            <person name="Pallen M.J."/>
        </authorList>
    </citation>
    <scope>NUCLEOTIDE SEQUENCE</scope>
    <source>
        <strain evidence="1">CHK173-259</strain>
    </source>
</reference>
<name>A0A9D1QRZ1_9LACO</name>
<protein>
    <recommendedName>
        <fullName evidence="3">TPR repeat-containing protein</fullName>
    </recommendedName>
</protein>
<dbReference type="AlphaFoldDB" id="A0A9D1QRZ1"/>
<evidence type="ECO:0000313" key="1">
    <source>
        <dbReference type="EMBL" id="HIW72380.1"/>
    </source>
</evidence>
<evidence type="ECO:0000313" key="2">
    <source>
        <dbReference type="Proteomes" id="UP000886822"/>
    </source>
</evidence>
<proteinExistence type="predicted"/>
<evidence type="ECO:0008006" key="3">
    <source>
        <dbReference type="Google" id="ProtNLM"/>
    </source>
</evidence>
<gene>
    <name evidence="1" type="ORF">H9875_07115</name>
</gene>
<dbReference type="Proteomes" id="UP000886822">
    <property type="component" value="Unassembled WGS sequence"/>
</dbReference>
<reference evidence="1" key="2">
    <citation type="submission" date="2021-04" db="EMBL/GenBank/DDBJ databases">
        <authorList>
            <person name="Gilroy R."/>
        </authorList>
    </citation>
    <scope>NUCLEOTIDE SEQUENCE</scope>
    <source>
        <strain evidence="1">CHK173-259</strain>
    </source>
</reference>
<comment type="caution">
    <text evidence="1">The sequence shown here is derived from an EMBL/GenBank/DDBJ whole genome shotgun (WGS) entry which is preliminary data.</text>
</comment>
<accession>A0A9D1QRZ1</accession>